<dbReference type="InterPro" id="IPR015946">
    <property type="entry name" value="KH_dom-like_a/b"/>
</dbReference>
<organism evidence="1 2">
    <name type="scientific">Actinomadura geliboluensis</name>
    <dbReference type="NCBI Taxonomy" id="882440"/>
    <lineage>
        <taxon>Bacteria</taxon>
        <taxon>Bacillati</taxon>
        <taxon>Actinomycetota</taxon>
        <taxon>Actinomycetes</taxon>
        <taxon>Streptosporangiales</taxon>
        <taxon>Thermomonosporaceae</taxon>
        <taxon>Actinomadura</taxon>
    </lineage>
</organism>
<dbReference type="PANTHER" id="PTHR39624:SF2">
    <property type="entry name" value="OSMC-LIKE PROTEIN"/>
    <property type="match status" value="1"/>
</dbReference>
<dbReference type="Pfam" id="PF02566">
    <property type="entry name" value="OsmC"/>
    <property type="match status" value="1"/>
</dbReference>
<gene>
    <name evidence="1" type="ORF">ETD96_00840</name>
</gene>
<proteinExistence type="predicted"/>
<sequence length="137" mass="14691">MEEIRVVHRENDAFTVLIRDHVIDVDQPYVSGGMDEGPTPVELFVAALAACAAHYARRYLAGRALPATGVEITAGFVMNPGVPTRVARIRLHLRPPVDVPAEALRGLEAAVGSCTVHNSILDAPEVELDVLSTVSEV</sequence>
<dbReference type="EMBL" id="VCKZ01000002">
    <property type="protein sequence ID" value="TMR42430.1"/>
    <property type="molecule type" value="Genomic_DNA"/>
</dbReference>
<dbReference type="AlphaFoldDB" id="A0A5S4HKH7"/>
<name>A0A5S4HKH7_9ACTN</name>
<evidence type="ECO:0000313" key="2">
    <source>
        <dbReference type="Proteomes" id="UP000305238"/>
    </source>
</evidence>
<dbReference type="InterPro" id="IPR036102">
    <property type="entry name" value="OsmC/Ohrsf"/>
</dbReference>
<dbReference type="OrthoDB" id="9811389at2"/>
<protein>
    <submittedName>
        <fullName evidence="1">OsmC family protein</fullName>
    </submittedName>
</protein>
<evidence type="ECO:0000313" key="1">
    <source>
        <dbReference type="EMBL" id="TMR42430.1"/>
    </source>
</evidence>
<comment type="caution">
    <text evidence="1">The sequence shown here is derived from an EMBL/GenBank/DDBJ whole genome shotgun (WGS) entry which is preliminary data.</text>
</comment>
<reference evidence="1 2" key="1">
    <citation type="submission" date="2019-05" db="EMBL/GenBank/DDBJ databases">
        <title>Draft genome sequence of Actinomadura geliboluensis A8036.</title>
        <authorList>
            <person name="Saricaoglu S."/>
            <person name="Isik K."/>
        </authorList>
    </citation>
    <scope>NUCLEOTIDE SEQUENCE [LARGE SCALE GENOMIC DNA]</scope>
    <source>
        <strain evidence="1 2">A8036</strain>
    </source>
</reference>
<keyword evidence="2" id="KW-1185">Reference proteome</keyword>
<dbReference type="Proteomes" id="UP000305238">
    <property type="component" value="Unassembled WGS sequence"/>
</dbReference>
<dbReference type="InterPro" id="IPR003718">
    <property type="entry name" value="OsmC/Ohr_fam"/>
</dbReference>
<accession>A0A5S4HKH7</accession>
<dbReference type="SUPFAM" id="SSF82784">
    <property type="entry name" value="OsmC-like"/>
    <property type="match status" value="1"/>
</dbReference>
<dbReference type="PANTHER" id="PTHR39624">
    <property type="entry name" value="PROTEIN INVOLVED IN RIMO-MEDIATED BETA-METHYLTHIOLATION OF RIBOSOMAL PROTEIN S12 YCAO"/>
    <property type="match status" value="1"/>
</dbReference>
<dbReference type="Gene3D" id="3.30.300.20">
    <property type="match status" value="1"/>
</dbReference>